<name>A0ABQ2VM11_9ACTN</name>
<dbReference type="Proteomes" id="UP000654471">
    <property type="component" value="Unassembled WGS sequence"/>
</dbReference>
<sequence length="201" mass="22613">MRTDCGGGREQCSPHPWIVFEGHWAILTGMHDALTHWDSPFINFKEFDFPEGRGHGFRWVHIKRFHLPPGSPTEQDLLASLIAHPEFRDTYDGAGVRLEPRHGQWWSDRIAPSAYAAVDESSAISTMRTWANNGSPLPPPLDARLHEAVYTPIHQATSRYALGALPEDAQHDYGPIHIEFHELVLIDRRIGTLALLVAADD</sequence>
<gene>
    <name evidence="1" type="ORF">GCM10010211_74050</name>
</gene>
<organism evidence="1 2">
    <name type="scientific">Streptomyces albospinus</name>
    <dbReference type="NCBI Taxonomy" id="285515"/>
    <lineage>
        <taxon>Bacteria</taxon>
        <taxon>Bacillati</taxon>
        <taxon>Actinomycetota</taxon>
        <taxon>Actinomycetes</taxon>
        <taxon>Kitasatosporales</taxon>
        <taxon>Streptomycetaceae</taxon>
        <taxon>Streptomyces</taxon>
    </lineage>
</organism>
<keyword evidence="2" id="KW-1185">Reference proteome</keyword>
<comment type="caution">
    <text evidence="1">The sequence shown here is derived from an EMBL/GenBank/DDBJ whole genome shotgun (WGS) entry which is preliminary data.</text>
</comment>
<accession>A0ABQ2VM11</accession>
<evidence type="ECO:0000313" key="2">
    <source>
        <dbReference type="Proteomes" id="UP000654471"/>
    </source>
</evidence>
<protein>
    <submittedName>
        <fullName evidence="1">Uncharacterized protein</fullName>
    </submittedName>
</protein>
<evidence type="ECO:0000313" key="1">
    <source>
        <dbReference type="EMBL" id="GGU96116.1"/>
    </source>
</evidence>
<reference evidence="2" key="1">
    <citation type="journal article" date="2019" name="Int. J. Syst. Evol. Microbiol.">
        <title>The Global Catalogue of Microorganisms (GCM) 10K type strain sequencing project: providing services to taxonomists for standard genome sequencing and annotation.</title>
        <authorList>
            <consortium name="The Broad Institute Genomics Platform"/>
            <consortium name="The Broad Institute Genome Sequencing Center for Infectious Disease"/>
            <person name="Wu L."/>
            <person name="Ma J."/>
        </authorList>
    </citation>
    <scope>NUCLEOTIDE SEQUENCE [LARGE SCALE GENOMIC DNA]</scope>
    <source>
        <strain evidence="2">JCM 3399</strain>
    </source>
</reference>
<dbReference type="EMBL" id="BMRP01000051">
    <property type="protein sequence ID" value="GGU96116.1"/>
    <property type="molecule type" value="Genomic_DNA"/>
</dbReference>
<proteinExistence type="predicted"/>